<dbReference type="Gene3D" id="2.60.40.10">
    <property type="entry name" value="Immunoglobulins"/>
    <property type="match status" value="1"/>
</dbReference>
<proteinExistence type="predicted"/>
<reference evidence="3 4" key="1">
    <citation type="submission" date="2021-05" db="EMBL/GenBank/DDBJ databases">
        <title>The draft genome of Geobacter pelophilus DSM 12255.</title>
        <authorList>
            <person name="Xu Z."/>
            <person name="Masuda Y."/>
            <person name="Itoh H."/>
            <person name="Senoo K."/>
        </authorList>
    </citation>
    <scope>NUCLEOTIDE SEQUENCE [LARGE SCALE GENOMIC DNA]</scope>
    <source>
        <strain evidence="3 4">DSM 12255</strain>
    </source>
</reference>
<dbReference type="InterPro" id="IPR013783">
    <property type="entry name" value="Ig-like_fold"/>
</dbReference>
<dbReference type="Pfam" id="PF09698">
    <property type="entry name" value="GSu_C4xC__C2xCH"/>
    <property type="match status" value="7"/>
</dbReference>
<protein>
    <submittedName>
        <fullName evidence="3">CxxxxCH/CxxCH domain-containing protein</fullName>
    </submittedName>
</protein>
<dbReference type="InterPro" id="IPR036116">
    <property type="entry name" value="FN3_sf"/>
</dbReference>
<dbReference type="SUPFAM" id="SSF48695">
    <property type="entry name" value="Multiheme cytochromes"/>
    <property type="match status" value="10"/>
</dbReference>
<evidence type="ECO:0000313" key="4">
    <source>
        <dbReference type="Proteomes" id="UP000811899"/>
    </source>
</evidence>
<dbReference type="NCBIfam" id="TIGR01904">
    <property type="entry name" value="GSu_C4xC__C2xCH"/>
    <property type="match status" value="13"/>
</dbReference>
<dbReference type="SUPFAM" id="SSF49265">
    <property type="entry name" value="Fibronectin type III"/>
    <property type="match status" value="1"/>
</dbReference>
<dbReference type="InterPro" id="IPR036280">
    <property type="entry name" value="Multihaem_cyt_sf"/>
</dbReference>
<dbReference type="RefSeq" id="WP_214171662.1">
    <property type="nucleotide sequence ID" value="NZ_JAHCVJ010000004.1"/>
</dbReference>
<dbReference type="GO" id="GO:0016491">
    <property type="term" value="F:oxidoreductase activity"/>
    <property type="evidence" value="ECO:0007669"/>
    <property type="project" value="TreeGrafter"/>
</dbReference>
<dbReference type="InterPro" id="IPR051829">
    <property type="entry name" value="Multiheme_Cytochr_ET"/>
</dbReference>
<evidence type="ECO:0000256" key="1">
    <source>
        <dbReference type="ARBA" id="ARBA00022729"/>
    </source>
</evidence>
<feature type="domain" description="Fibronectin type-III" evidence="2">
    <location>
        <begin position="862"/>
        <end position="966"/>
    </location>
</feature>
<dbReference type="PANTHER" id="PTHR35038">
    <property type="entry name" value="DISSIMILATORY SULFITE REDUCTASE SIRA"/>
    <property type="match status" value="1"/>
</dbReference>
<name>A0AAW4L1Z3_9BACT</name>
<dbReference type="Gene3D" id="3.90.10.10">
    <property type="entry name" value="Cytochrome C3"/>
    <property type="match status" value="2"/>
</dbReference>
<dbReference type="EMBL" id="JAHCVJ010000004">
    <property type="protein sequence ID" value="MBT0664888.1"/>
    <property type="molecule type" value="Genomic_DNA"/>
</dbReference>
<dbReference type="PROSITE" id="PS50853">
    <property type="entry name" value="FN3"/>
    <property type="match status" value="1"/>
</dbReference>
<dbReference type="InterPro" id="IPR010176">
    <property type="entry name" value="C4xCH_C2xCH_motif_GEOSU"/>
</dbReference>
<organism evidence="3 4">
    <name type="scientific">Geoanaerobacter pelophilus</name>
    <dbReference type="NCBI Taxonomy" id="60036"/>
    <lineage>
        <taxon>Bacteria</taxon>
        <taxon>Pseudomonadati</taxon>
        <taxon>Thermodesulfobacteriota</taxon>
        <taxon>Desulfuromonadia</taxon>
        <taxon>Geobacterales</taxon>
        <taxon>Geobacteraceae</taxon>
        <taxon>Geoanaerobacter</taxon>
    </lineage>
</organism>
<keyword evidence="4" id="KW-1185">Reference proteome</keyword>
<sequence>MGRMIAKSLSGMNIWAKAGLVLGFTLLVTLMLKPLITDSATNTYYFTLDGTGQNLGADGTTNSSATLGGKISMATGTYNTSRNVTAASNTNWQVMLNVYGPVYAAAQTLTTPAITIGTRDYNGTSNPIYWKADVYDYDPAGTAGNGTLLWSTSGSDESHPNTPSAKTLTFSAPAAKNISQNHRLKVVVSSRMTSTNSSARLYWGSSTNYSFFTVTEAATAANTVSVTNLADYNRGALASVLLGEQNIAMLKFDLYANAATNWTGGKLDKIGSNTNLGNATFSVYKDANGNGAFDAGIDTLIGGPYSFSQATGSGYTLGTPQTLTANPQKYFITYSIAANATTATTIGARIVDNTYFTVTNGLAVAGVTSTSSSIPTINGAGAPVNKTYAADWDSGTTLLMPENGGPSATNSVCVTSTVTDPAGTNNVGLLNFPAHTCTSVSGRYHTSSEANAKFVTLYFNGPSGYSSVMSQVKGISIRFRARSTGSSATFTSTLFYVRPDGVRVNSPVSSTYSTSTARNATISLAGQTFANVPAGSRIGIQIGVSKANASIGLGSSVTSQLILEETAAAGTGVNIGDGTTVSNSNVLAASTGNVVNSFTLSSPTGNQTVTSLTVTGNAATTSANVSLVRLYSDNGVLGVLDPADIELGTGSFSGNSAVITGLAEGVGSTLKSYLVVYDISSNPATGAQVSGLVSAAGGVTVDGNADLNSATLTILPTTTITNGTAEPPNTVIPSGGSATNLNAFGLSVNGGANDLVNTVTVSMQPAGISAKVAMLEIVDRNTGALYGNLTAPTSGDDWRVSTSGLFATSGTTQCYVRITPKNYVTSTYSVTGVVTAITHVQGGNGVTNNDSSSATVVIDGQAPSNPVLTAATATNSGEIQLNWTPASDLSGLHATNAYKVVRGVANAPAPVDCSSGTVVYQGQLLSKVDTGLSMGQKYAYRVCAADVVNNVSSGTTAAATAQVPTVCTNAPSVAVNPVSGAVKTGKQVTYSVAVTNNDTGACGNTSFNLALVGAENSTDFVTPSTLSPTVLTLGPNGAGSTTTLTVTAKATAPQGATNSFNIRVTATGHPTVDTANSVHTVVNNYGELLHSSLTLGTSKFGEWGTTHTCNTCHTKSATTNIKKISETVATPTGNKSVVFNRLSTSPGITTGVLGNDRRSGTTSSNICEVCHHKTRFHQNSTSKVAWLDHNNSSDCVKCHSHSKGFKYIGGANCDDCHGTPPTTLAQMSYPATNALGLLAPNAGAHATHKPITSCYACHNNYQEVVMGNNRLEMGFKINNANFPGFNGTVNGGTFTGTNALNAFYRWTTSAGTVLQTAPNTTSCNVYCHGWSGGGGSNTNPSWVGTSQATCGTCHNATGANPPTSGSHVKHSGTMPGSNRIACSRCHATYANYTTTAHINGKVEWNMSPISASAAYNGINSGSTGAVAPTNPSNYGTCSNLYCHSNVQGATSMTLGTGGPTFYATPKWGDLVTCGSCHRNMYIDPAATGGHVQHAQNPETSFDCRICHSTGGTTNPENHASGNIDLSFSGVAVNTVYSEGAINAPGSGYGNCSNSDCHGRHTVTWGPPTALPLCDKCHGSATTAAFYGTAGPGSTTAKTDPYVGAHDQHLKSAPYSYSTGTDCEGCHFQPAGPYSPGHLDTALPAEITFGHIAGMGGFYGYTATPAYSYGSRQCGNFWCHGSGMDSNTGKGAYASVVADGGALTTPFKPTWNVPFLTGSAANDCTRCHGYPPPAPNVGYTHYGKGPSSCNGCHNNVNTAGTGFINPSIHVNGIVDGGCISCHGNPPIDTASLVKPAMNSMAPGSAGAHNAHLLNPMIGNDCYVCHNNYTSQMPSNTMEIGFKAYSGKVSSGVFYGYSTLTGNVYVSSSPGTTVRRTNDMSKQNTCANVYCHGGGTTTKAALGGGTVAAPNWEMGYAEVACGSCHGVSTTAAPTAGSHPKHALETGGGLGLVCYTCHGAEVNNYHVNGNTQWHLNSTDARVGTLARYRNLTSGGTGNLAPSATFGTCANFYCHSNVQGTGGTGQPSGYTPQTWGATGPLSCSACHKDMATDATGTGSHKLHAGTAGNARYSCSVCHYGAGSGTLLHADHIIQLSFDPAAKGAGTVYTAGSHQAGSGPYSTCSASKCHGRGTPTWGSDTATLSCDKCHGYATTNPFKDTAGSSVSAQSGAHAAHLNALTGYSNPVACSECHTVPALNDAVHMNGTTEVPMNGTLARAKSVLTTYSSATRSCGTTYCHGATEIGANGQHPRWSNTSYLTGTPSNTGDCDRCHGCPPNTNGHASLAKPAVLNSCNGCHTHVNTDGTFTAGTNRTKHINGSLEVNGSGACNGCHGANNNGLLSVNVSKGHAVHYNRTSVFRHYTGSNRTLASAYAFACKNCHGKTETNHMNSGNLADIAISGGTYTFGTYSARDGRGYKYKAGTCSQNSCHWSGNSASQSPVQAMVNWSSAMTSNCGKCHNKAGDSASVKWTAAHTKHVTTYNGNPALTCNACHSTTASNNTTVSNYLNHLNGTKTVAIAGGGSYTQSSYVCANVYCHSSGQASPNYVFISWTTSSSRVTCTTCHGGAGGNNKNGVALTTPHAKHLASGTYNYRCSVCHYRTTDLANNTVLKNFTGVLQHANGTRTVAILKTYSGSWSGTNCATTYCHSNGATGAGRSYTTQAWSGTSGCTFCHGGPTTLTTNRHASHLNNTNLTAQYTCNVCHVLTASNNTTIAAGGYAYHLNKKRDINFDGYSGSWSGTTCNNTRCHANRNPAWTAAATTVDKCTKCHGTPTIGTATEAQEAPGNAANGVNGYDLDGHTANGPTKDPQIGAHQQHLGGYGSTNIANVRCLECHAVPANATASGHLNGRRPGEITFANATAARKNGATPTSVFGVPFGVNATTCSNVYCHGSNMPKGDTSGTKRSTIFWNQTSLLARNATPTNADCGVCHGNPPTTGTTAGTHSSYVSQPTTSCSGCHTHFNANGTLNAGANRALHINGRVDAAVGGCNGCHGGNNSGLLSVNASIGHAIHYNRTSVFRHYTGSNRTLTTAYAFACKNCHGKTESNHQNGGNRADISVAGGTYIFGTLSARDGRSYKYTTGGTCSQNSCHWSGNSLNQAPVTATVTWTTGKTSNCSTCHNKAGDGSPKWSAAHTKHVNTYLGNTTLTCNACHSTTAGNNTTISNYINHLNGTKTVAIAGGGTYTAASFTCANVYCHSSGQASPNYVFVSWTTSSSRITCTTCHGGAGVNNRNGVALTAPHVTHLTGNYSFRCSACHYRTADLTNNAILKQYTGVLQHVNGTRTVTFPSAYGGSWNGANCSTTYCHSNGKGSYGAANSWTPGALNCTSSCHSLAAKPHASHLSGTYAFTCDKCHANTAAAGSSTALKAGTTSHVNGTYNVNGTDVKFASFSSSWRGSFSGNSCNNVYCHSNGKGSYRTQAWTAGTLNCASCHPTLGGAHNRHTGGRVLSAIPFYNCTSNASAGSDPLSGTAWANYGFGCASCHPYNTSSHLNGTIDVILTSDVAAGTMRFKNPTAGFTPGLVGSVGSNTVQCANIYCHSDGSTGYTTTAAWNTTYGADRCGNCHGNAPATGAHTKHAIGIHANNIFAGRADKLGNYSSPTISSAHGDDGQSTPISCNICHYATTEFARNKYDARCSACHTGDSRDAGRIYATSTATRGLKMHVNGSLDIALAPVQVKSKAQIRPASFVDYTAAGGYWNRNAGNYKNGPAAYDTAKTALSTGTMWNGTTKTCSNIACHMAKPVTWNAGRLGCNACHSKL</sequence>
<keyword evidence="1" id="KW-0732">Signal</keyword>
<evidence type="ECO:0000313" key="3">
    <source>
        <dbReference type="EMBL" id="MBT0664888.1"/>
    </source>
</evidence>
<evidence type="ECO:0000259" key="2">
    <source>
        <dbReference type="PROSITE" id="PS50853"/>
    </source>
</evidence>
<dbReference type="PANTHER" id="PTHR35038:SF6">
    <property type="entry name" value="SURFACE LOCALIZED DECAHEME CYTOCHROME C LIPOPROTEIN"/>
    <property type="match status" value="1"/>
</dbReference>
<gene>
    <name evidence="3" type="ORF">KI809_11305</name>
</gene>
<dbReference type="Proteomes" id="UP000811899">
    <property type="component" value="Unassembled WGS sequence"/>
</dbReference>
<accession>A0AAW4L1Z3</accession>
<comment type="caution">
    <text evidence="3">The sequence shown here is derived from an EMBL/GenBank/DDBJ whole genome shotgun (WGS) entry which is preliminary data.</text>
</comment>
<dbReference type="InterPro" id="IPR003961">
    <property type="entry name" value="FN3_dom"/>
</dbReference>